<dbReference type="GO" id="GO:0005524">
    <property type="term" value="F:ATP binding"/>
    <property type="evidence" value="ECO:0007669"/>
    <property type="project" value="InterPro"/>
</dbReference>
<dbReference type="GO" id="GO:0004222">
    <property type="term" value="F:metalloendopeptidase activity"/>
    <property type="evidence" value="ECO:0007669"/>
    <property type="project" value="InterPro"/>
</dbReference>
<evidence type="ECO:0000259" key="4">
    <source>
        <dbReference type="Pfam" id="PF06480"/>
    </source>
</evidence>
<dbReference type="GO" id="GO:0008270">
    <property type="term" value="F:zinc ion binding"/>
    <property type="evidence" value="ECO:0007669"/>
    <property type="project" value="InterPro"/>
</dbReference>
<keyword evidence="1" id="KW-0645">Protease</keyword>
<comment type="caution">
    <text evidence="5">The sequence shown here is derived from an EMBL/GenBank/DDBJ whole genome shotgun (WGS) entry which is preliminary data.</text>
</comment>
<accession>A0AAW9I8V0</accession>
<keyword evidence="5" id="KW-0132">Cell division</keyword>
<dbReference type="GO" id="GO:0004176">
    <property type="term" value="F:ATP-dependent peptidase activity"/>
    <property type="evidence" value="ECO:0007669"/>
    <property type="project" value="InterPro"/>
</dbReference>
<dbReference type="Gene3D" id="3.30.720.210">
    <property type="match status" value="1"/>
</dbReference>
<dbReference type="GO" id="GO:0016020">
    <property type="term" value="C:membrane"/>
    <property type="evidence" value="ECO:0007669"/>
    <property type="project" value="InterPro"/>
</dbReference>
<gene>
    <name evidence="5" type="ORF">GNF79_17640</name>
</gene>
<dbReference type="Proteomes" id="UP001291306">
    <property type="component" value="Unassembled WGS sequence"/>
</dbReference>
<evidence type="ECO:0000256" key="2">
    <source>
        <dbReference type="ARBA" id="ARBA00022801"/>
    </source>
</evidence>
<name>A0AAW9I8V0_CLOPF</name>
<dbReference type="InterPro" id="IPR011546">
    <property type="entry name" value="Pept_M41_FtsH_extracell"/>
</dbReference>
<reference evidence="5" key="1">
    <citation type="submission" date="2019-11" db="EMBL/GenBank/DDBJ databases">
        <title>Characterization of Clostridium perfringens isolates from swine manure treated agricultural soils.</title>
        <authorList>
            <person name="Wushke S.T."/>
        </authorList>
    </citation>
    <scope>NUCLEOTIDE SEQUENCE</scope>
    <source>
        <strain evidence="5">X26</strain>
    </source>
</reference>
<dbReference type="GO" id="GO:0006508">
    <property type="term" value="P:proteolysis"/>
    <property type="evidence" value="ECO:0007669"/>
    <property type="project" value="UniProtKB-KW"/>
</dbReference>
<protein>
    <submittedName>
        <fullName evidence="5">Cell division protein FtsH</fullName>
    </submittedName>
</protein>
<keyword evidence="3" id="KW-0812">Transmembrane</keyword>
<keyword evidence="3" id="KW-1133">Transmembrane helix</keyword>
<organism evidence="5 6">
    <name type="scientific">Clostridium perfringens</name>
    <dbReference type="NCBI Taxonomy" id="1502"/>
    <lineage>
        <taxon>Bacteria</taxon>
        <taxon>Bacillati</taxon>
        <taxon>Bacillota</taxon>
        <taxon>Clostridia</taxon>
        <taxon>Eubacteriales</taxon>
        <taxon>Clostridiaceae</taxon>
        <taxon>Clostridium</taxon>
    </lineage>
</organism>
<keyword evidence="5" id="KW-0131">Cell cycle</keyword>
<proteinExistence type="predicted"/>
<keyword evidence="3" id="KW-0472">Membrane</keyword>
<dbReference type="RefSeq" id="WP_322459063.1">
    <property type="nucleotide sequence ID" value="NZ_WNVC01000740.1"/>
</dbReference>
<evidence type="ECO:0000313" key="5">
    <source>
        <dbReference type="EMBL" id="MDZ5000848.1"/>
    </source>
</evidence>
<feature type="non-terminal residue" evidence="5">
    <location>
        <position position="74"/>
    </location>
</feature>
<feature type="transmembrane region" description="Helical" evidence="3">
    <location>
        <begin position="7"/>
        <end position="25"/>
    </location>
</feature>
<dbReference type="GO" id="GO:0051301">
    <property type="term" value="P:cell division"/>
    <property type="evidence" value="ECO:0007669"/>
    <property type="project" value="UniProtKB-KW"/>
</dbReference>
<keyword evidence="2" id="KW-0378">Hydrolase</keyword>
<dbReference type="EMBL" id="WNVC01000740">
    <property type="protein sequence ID" value="MDZ5000848.1"/>
    <property type="molecule type" value="Genomic_DNA"/>
</dbReference>
<evidence type="ECO:0000313" key="6">
    <source>
        <dbReference type="Proteomes" id="UP001291306"/>
    </source>
</evidence>
<dbReference type="AlphaFoldDB" id="A0AAW9I8V0"/>
<feature type="domain" description="Peptidase M41 FtsH extracellular" evidence="4">
    <location>
        <begin position="10"/>
        <end position="73"/>
    </location>
</feature>
<dbReference type="Pfam" id="PF06480">
    <property type="entry name" value="FtsH_ext"/>
    <property type="match status" value="1"/>
</dbReference>
<evidence type="ECO:0000256" key="1">
    <source>
        <dbReference type="ARBA" id="ARBA00022670"/>
    </source>
</evidence>
<evidence type="ECO:0000256" key="3">
    <source>
        <dbReference type="SAM" id="Phobius"/>
    </source>
</evidence>
<sequence length="74" mass="8562">MKKYSSATVWIFVILILFLSATFLWNSGKMADEISYSDFQQKWVNDEIESVMVHPDKMIISGKTTSNKQFTTYA</sequence>